<feature type="compositionally biased region" description="Basic residues" evidence="6">
    <location>
        <begin position="258"/>
        <end position="271"/>
    </location>
</feature>
<dbReference type="AlphaFoldDB" id="A0AAE0TJH8"/>
<gene>
    <name evidence="9" type="ORF">CHS0354_034858</name>
</gene>
<evidence type="ECO:0000256" key="1">
    <source>
        <dbReference type="ARBA" id="ARBA00022884"/>
    </source>
</evidence>
<dbReference type="Gene3D" id="3.30.70.330">
    <property type="match status" value="2"/>
</dbReference>
<evidence type="ECO:0000256" key="3">
    <source>
        <dbReference type="PROSITE-ProRule" id="PRU00176"/>
    </source>
</evidence>
<evidence type="ECO:0000256" key="5">
    <source>
        <dbReference type="SAM" id="Coils"/>
    </source>
</evidence>
<dbReference type="PROSITE" id="PS50102">
    <property type="entry name" value="RRM"/>
    <property type="match status" value="1"/>
</dbReference>
<dbReference type="Proteomes" id="UP001195483">
    <property type="component" value="Unassembled WGS sequence"/>
</dbReference>
<dbReference type="InterPro" id="IPR000571">
    <property type="entry name" value="Znf_CCCH"/>
</dbReference>
<feature type="compositionally biased region" description="Basic and acidic residues" evidence="6">
    <location>
        <begin position="583"/>
        <end position="610"/>
    </location>
</feature>
<dbReference type="GO" id="GO:0008270">
    <property type="term" value="F:zinc ion binding"/>
    <property type="evidence" value="ECO:0007669"/>
    <property type="project" value="UniProtKB-KW"/>
</dbReference>
<feature type="region of interest" description="Disordered" evidence="6">
    <location>
        <begin position="470"/>
        <end position="647"/>
    </location>
</feature>
<dbReference type="GO" id="GO:0003723">
    <property type="term" value="F:RNA binding"/>
    <property type="evidence" value="ECO:0007669"/>
    <property type="project" value="UniProtKB-UniRule"/>
</dbReference>
<feature type="region of interest" description="Disordered" evidence="6">
    <location>
        <begin position="769"/>
        <end position="812"/>
    </location>
</feature>
<keyword evidence="10" id="KW-1185">Reference proteome</keyword>
<protein>
    <recommendedName>
        <fullName evidence="11">RNA-binding protein 26</fullName>
    </recommendedName>
</protein>
<feature type="compositionally biased region" description="Basic and acidic residues" evidence="6">
    <location>
        <begin position="118"/>
        <end position="139"/>
    </location>
</feature>
<feature type="compositionally biased region" description="Basic residues" evidence="6">
    <location>
        <begin position="195"/>
        <end position="227"/>
    </location>
</feature>
<dbReference type="FunFam" id="3.30.70.330:FF:000208">
    <property type="entry name" value="RNA-binding protein 27 isoform X2"/>
    <property type="match status" value="1"/>
</dbReference>
<dbReference type="EMBL" id="JAEAOA010002046">
    <property type="protein sequence ID" value="KAK3611411.1"/>
    <property type="molecule type" value="Genomic_DNA"/>
</dbReference>
<reference evidence="9" key="3">
    <citation type="submission" date="2023-05" db="EMBL/GenBank/DDBJ databases">
        <authorList>
            <person name="Smith C.H."/>
        </authorList>
    </citation>
    <scope>NUCLEOTIDE SEQUENCE</scope>
    <source>
        <strain evidence="9">CHS0354</strain>
        <tissue evidence="9">Mantle</tissue>
    </source>
</reference>
<proteinExistence type="predicted"/>
<dbReference type="SUPFAM" id="SSF54928">
    <property type="entry name" value="RNA-binding domain, RBD"/>
    <property type="match status" value="2"/>
</dbReference>
<feature type="compositionally biased region" description="Low complexity" evidence="6">
    <location>
        <begin position="292"/>
        <end position="306"/>
    </location>
</feature>
<feature type="compositionally biased region" description="Low complexity" evidence="6">
    <location>
        <begin position="245"/>
        <end position="257"/>
    </location>
</feature>
<feature type="compositionally biased region" description="Basic residues" evidence="6">
    <location>
        <begin position="278"/>
        <end position="291"/>
    </location>
</feature>
<feature type="region of interest" description="Disordered" evidence="6">
    <location>
        <begin position="117"/>
        <end position="390"/>
    </location>
</feature>
<dbReference type="InterPro" id="IPR035979">
    <property type="entry name" value="RBD_domain_sf"/>
</dbReference>
<feature type="compositionally biased region" description="Pro residues" evidence="6">
    <location>
        <begin position="475"/>
        <end position="491"/>
    </location>
</feature>
<sequence length="1180" mass="132846">MIIENFEALKKWLTKTLTPVCEADPAALAKYVVALVKKDKPLPELREFCMDQLDVFLQSKTKDFVELLFEALESKNYIAEFVQTNVPPVVPLNEIVAPIQVSVVAVTEPIVKTSVAVQEKEDVKTEEVKDQPIKDEGEPRQVQPNSPKLRSKELDDRRKRFDDRSRIDDRRLPRRRSGRSSRSPSPRNYTGRARSPGRRSPLRPIHRGYSPRRRPLRRSWSRSRSRSPRIGSPIRSPRSQRRSRSPMPRNRTRSGSPRLRRSSKPRSRSRPRSTSPRPRSRSPRPRSKSPRSRSPGPRLGSPLLRPRSPRPRSRTRSRSPRLRLGSPRPRSRTPRSRSRSPRYSQSPRPHSLTPRSRSRSRSWSPRRIHSPDSRGPTPTQDNGPEPGVQGESAISVVTHTSRGYDSRTNSAGPRLRRCQDYDEKGFCMRGDLCPYDHGTDPVVVEDVSIPPPVPFHMQGPPPPPGVMMRPGMGPSIPPPHLGPPPHGPGFMPPRHHFHGPPPLPHMLSIRPLPPPPPPPPPTFDPSRPEMQEGYNPESPGMNMASPPYWPSGPGGPPRPPGLPPLLEGFQPHLGPPPPLHQTTRRELVRVSQEPELKGNDSKDVSKDSSESPRTVVPPKRPFSAVSQDEPLPPGVSQMPDQRSIQTQDQRNFQIRNNFRGQQNPYGPPPAKRPFDFGRIGGYRRPGMNNFNCTLEVKNIPRELNNISKINEHFSKFGTLTNVQVCFEGRQDAALITFSTNQEAHSAYKSSEPVFNNRFVKVFWHNKEKTTENDANAEPSGPNSSSGVTDNGPPSMRGRLGPLPPAHKMQINNRIPKPMSEDSLVHTPSVSQDRSIVYASSIGNITKTVYNPEALKSKATLTSPTAVKAADIVSKMEAMKKQETLKQEAALKKLEIQKQKQQLLEKQIEQQKLLIQKLEKNKNMSAEDKATLKGTLKTLTDSIDKLKAELLGRKVLMSPPAVIKTAEQTRKEMLDTELELMNKQKSGEDVTELKKKLGDLQKEAIALGLIGQGRGRGRGRGRGSTTWVAAKVGVGRGMHPVRGRGMNKREIMSMRTLDRRPKQLNVKGFKMDEKDELSVHFMKISDVENVEFDEASQSAVVTFKTRKDAEKAILRGVKFKTSMLQMRWHVPTLNLSRVSSLSDVTDDLDTEVNLDDIDEDVLLGAEEEEEEEEDEERSWRR</sequence>
<keyword evidence="4" id="KW-0862">Zinc</keyword>
<dbReference type="InterPro" id="IPR000504">
    <property type="entry name" value="RRM_dom"/>
</dbReference>
<feature type="compositionally biased region" description="Pro residues" evidence="6">
    <location>
        <begin position="511"/>
        <end position="523"/>
    </location>
</feature>
<dbReference type="Gene3D" id="1.20.1390.10">
    <property type="entry name" value="PWI domain"/>
    <property type="match status" value="1"/>
</dbReference>
<reference evidence="9" key="2">
    <citation type="journal article" date="2021" name="Genome Biol. Evol.">
        <title>Developing a high-quality reference genome for a parasitic bivalve with doubly uniparental inheritance (Bivalvia: Unionida).</title>
        <authorList>
            <person name="Smith C.H."/>
        </authorList>
    </citation>
    <scope>NUCLEOTIDE SEQUENCE</scope>
    <source>
        <strain evidence="9">CHS0354</strain>
        <tissue evidence="9">Mantle</tissue>
    </source>
</reference>
<dbReference type="Pfam" id="PF01480">
    <property type="entry name" value="PWI"/>
    <property type="match status" value="1"/>
</dbReference>
<keyword evidence="4" id="KW-0479">Metal-binding</keyword>
<accession>A0AAE0TJH8</accession>
<evidence type="ECO:0000313" key="9">
    <source>
        <dbReference type="EMBL" id="KAK3611411.1"/>
    </source>
</evidence>
<keyword evidence="1 3" id="KW-0694">RNA-binding</keyword>
<dbReference type="InterPro" id="IPR012677">
    <property type="entry name" value="Nucleotide-bd_a/b_plait_sf"/>
</dbReference>
<dbReference type="PROSITE" id="PS50103">
    <property type="entry name" value="ZF_C3H1"/>
    <property type="match status" value="1"/>
</dbReference>
<dbReference type="PANTHER" id="PTHR14398:SF0">
    <property type="entry name" value="ZINC FINGER PROTEIN SWM"/>
    <property type="match status" value="1"/>
</dbReference>
<evidence type="ECO:0000259" key="7">
    <source>
        <dbReference type="PROSITE" id="PS50102"/>
    </source>
</evidence>
<comment type="caution">
    <text evidence="9">The sequence shown here is derived from an EMBL/GenBank/DDBJ whole genome shotgun (WGS) entry which is preliminary data.</text>
</comment>
<evidence type="ECO:0000256" key="4">
    <source>
        <dbReference type="PROSITE-ProRule" id="PRU00723"/>
    </source>
</evidence>
<dbReference type="PANTHER" id="PTHR14398">
    <property type="entry name" value="RNA RECOGNITION RRM/RNP DOMAIN"/>
    <property type="match status" value="1"/>
</dbReference>
<dbReference type="InterPro" id="IPR002483">
    <property type="entry name" value="PWI_dom"/>
</dbReference>
<dbReference type="CDD" id="cd12257">
    <property type="entry name" value="RRM1_RBM26_like"/>
    <property type="match status" value="1"/>
</dbReference>
<feature type="compositionally biased region" description="Low complexity" evidence="6">
    <location>
        <begin position="228"/>
        <end position="237"/>
    </location>
</feature>
<name>A0AAE0TJH8_9BIVA</name>
<evidence type="ECO:0000256" key="2">
    <source>
        <dbReference type="ARBA" id="ARBA00043866"/>
    </source>
</evidence>
<reference evidence="9" key="1">
    <citation type="journal article" date="2021" name="Genome Biol. Evol.">
        <title>A High-Quality Reference Genome for a Parasitic Bivalve with Doubly Uniparental Inheritance (Bivalvia: Unionida).</title>
        <authorList>
            <person name="Smith C.H."/>
        </authorList>
    </citation>
    <scope>NUCLEOTIDE SEQUENCE</scope>
    <source>
        <strain evidence="9">CHS0354</strain>
    </source>
</reference>
<feature type="zinc finger region" description="C3H1-type" evidence="4">
    <location>
        <begin position="412"/>
        <end position="440"/>
    </location>
</feature>
<dbReference type="GO" id="GO:0005634">
    <property type="term" value="C:nucleus"/>
    <property type="evidence" value="ECO:0007669"/>
    <property type="project" value="TreeGrafter"/>
</dbReference>
<feature type="domain" description="RRM" evidence="7">
    <location>
        <begin position="692"/>
        <end position="766"/>
    </location>
</feature>
<feature type="domain" description="C3H1-type" evidence="8">
    <location>
        <begin position="412"/>
        <end position="440"/>
    </location>
</feature>
<comment type="function">
    <text evidence="2">May be involved in the turnover of nuclear polyadenylated (pA+) RNA.</text>
</comment>
<keyword evidence="5" id="KW-0175">Coiled coil</keyword>
<organism evidence="9 10">
    <name type="scientific">Potamilus streckersoni</name>
    <dbReference type="NCBI Taxonomy" id="2493646"/>
    <lineage>
        <taxon>Eukaryota</taxon>
        <taxon>Metazoa</taxon>
        <taxon>Spiralia</taxon>
        <taxon>Lophotrochozoa</taxon>
        <taxon>Mollusca</taxon>
        <taxon>Bivalvia</taxon>
        <taxon>Autobranchia</taxon>
        <taxon>Heteroconchia</taxon>
        <taxon>Palaeoheterodonta</taxon>
        <taxon>Unionida</taxon>
        <taxon>Unionoidea</taxon>
        <taxon>Unionidae</taxon>
        <taxon>Ambleminae</taxon>
        <taxon>Lampsilini</taxon>
        <taxon>Potamilus</taxon>
    </lineage>
</organism>
<feature type="region of interest" description="Disordered" evidence="6">
    <location>
        <begin position="1158"/>
        <end position="1180"/>
    </location>
</feature>
<evidence type="ECO:0000256" key="6">
    <source>
        <dbReference type="SAM" id="MobiDB-lite"/>
    </source>
</evidence>
<evidence type="ECO:0008006" key="11">
    <source>
        <dbReference type="Google" id="ProtNLM"/>
    </source>
</evidence>
<feature type="compositionally biased region" description="Low complexity" evidence="6">
    <location>
        <begin position="341"/>
        <end position="355"/>
    </location>
</feature>
<evidence type="ECO:0000313" key="10">
    <source>
        <dbReference type="Proteomes" id="UP001195483"/>
    </source>
</evidence>
<feature type="compositionally biased region" description="Basic residues" evidence="6">
    <location>
        <begin position="356"/>
        <end position="368"/>
    </location>
</feature>
<feature type="compositionally biased region" description="Polar residues" evidence="6">
    <location>
        <begin position="638"/>
        <end position="647"/>
    </location>
</feature>
<dbReference type="SMART" id="SM00356">
    <property type="entry name" value="ZnF_C3H1"/>
    <property type="match status" value="1"/>
</dbReference>
<dbReference type="SMART" id="SM00360">
    <property type="entry name" value="RRM"/>
    <property type="match status" value="2"/>
</dbReference>
<evidence type="ECO:0000259" key="8">
    <source>
        <dbReference type="PROSITE" id="PS50103"/>
    </source>
</evidence>
<feature type="compositionally biased region" description="Basic residues" evidence="6">
    <location>
        <begin position="329"/>
        <end position="340"/>
    </location>
</feature>
<feature type="compositionally biased region" description="Basic and acidic residues" evidence="6">
    <location>
        <begin position="150"/>
        <end position="171"/>
    </location>
</feature>
<dbReference type="InterPro" id="IPR045137">
    <property type="entry name" value="RBM26/27"/>
</dbReference>
<feature type="compositionally biased region" description="Basic residues" evidence="6">
    <location>
        <begin position="307"/>
        <end position="321"/>
    </location>
</feature>
<feature type="coiled-coil region" evidence="5">
    <location>
        <begin position="881"/>
        <end position="948"/>
    </location>
</feature>
<feature type="compositionally biased region" description="Pro residues" evidence="6">
    <location>
        <begin position="547"/>
        <end position="563"/>
    </location>
</feature>
<keyword evidence="4" id="KW-0863">Zinc-finger</keyword>